<comment type="subcellular location">
    <subcellularLocation>
        <location evidence="2">Endosome membrane</location>
        <topology evidence="2">Peripheral membrane protein</topology>
    </subcellularLocation>
    <subcellularLocation>
        <location evidence="1">Late endosome membrane</location>
    </subcellularLocation>
    <subcellularLocation>
        <location evidence="3">Lysosome membrane</location>
        <topology evidence="3">Peripheral membrane protein</topology>
        <orientation evidence="3">Cytoplasmic side</orientation>
    </subcellularLocation>
</comment>
<organism evidence="10 11">
    <name type="scientific">Lucilia cuprina</name>
    <name type="common">Green bottle fly</name>
    <name type="synonym">Australian sheep blowfly</name>
    <dbReference type="NCBI Taxonomy" id="7375"/>
    <lineage>
        <taxon>Eukaryota</taxon>
        <taxon>Metazoa</taxon>
        <taxon>Ecdysozoa</taxon>
        <taxon>Arthropoda</taxon>
        <taxon>Hexapoda</taxon>
        <taxon>Insecta</taxon>
        <taxon>Pterygota</taxon>
        <taxon>Neoptera</taxon>
        <taxon>Endopterygota</taxon>
        <taxon>Diptera</taxon>
        <taxon>Brachycera</taxon>
        <taxon>Muscomorpha</taxon>
        <taxon>Oestroidea</taxon>
        <taxon>Calliphoridae</taxon>
        <taxon>Luciliinae</taxon>
        <taxon>Lucilia</taxon>
    </lineage>
</organism>
<dbReference type="GO" id="GO:0008270">
    <property type="term" value="F:zinc ion binding"/>
    <property type="evidence" value="ECO:0007669"/>
    <property type="project" value="TreeGrafter"/>
</dbReference>
<keyword evidence="8" id="KW-0812">Transmembrane</keyword>
<comment type="similarity">
    <text evidence="4">Belongs to the CDIP1/LITAF family.</text>
</comment>
<dbReference type="InterPro" id="IPR037519">
    <property type="entry name" value="LITAF_fam"/>
</dbReference>
<evidence type="ECO:0000256" key="5">
    <source>
        <dbReference type="ARBA" id="ARBA00022723"/>
    </source>
</evidence>
<feature type="domain" description="LITAF" evidence="9">
    <location>
        <begin position="112"/>
        <end position="196"/>
    </location>
</feature>
<dbReference type="STRING" id="7375.A0A0L0C4V1"/>
<evidence type="ECO:0000256" key="7">
    <source>
        <dbReference type="ARBA" id="ARBA00023136"/>
    </source>
</evidence>
<dbReference type="InterPro" id="IPR006629">
    <property type="entry name" value="LITAF"/>
</dbReference>
<dbReference type="EMBL" id="JRES01000910">
    <property type="protein sequence ID" value="KNC27330.1"/>
    <property type="molecule type" value="Genomic_DNA"/>
</dbReference>
<dbReference type="PANTHER" id="PTHR23292">
    <property type="entry name" value="LIPOPOLYSACCHARIDE-INDUCED TUMOR NECROSIS FACTOR-ALPHA FACTOR"/>
    <property type="match status" value="1"/>
</dbReference>
<dbReference type="AlphaFoldDB" id="A0A0L0C4V1"/>
<sequence length="205" mass="22585">MDQKHAMLYSDTGNISVDQHSSSAAAIGLPIEPPPTYDAATREATPSAPLGWTTNTPDIHYPTSSQYSPHINHHHLPVIVEQSNFPLPVNQQQQPQPPLTQQQQQTDGVPITIQPSVNLSSKLGPNPSTVTCPNCGANKTTRMCYTPNTRTHFSALLLCLVGWCCCACIVPYCMNSCRTGNHYCSKCNAFLGAYHPGTHRRYRRR</sequence>
<evidence type="ECO:0000256" key="6">
    <source>
        <dbReference type="ARBA" id="ARBA00022833"/>
    </source>
</evidence>
<name>A0A0L0C4V1_LUCCU</name>
<comment type="caution">
    <text evidence="10">The sequence shown here is derived from an EMBL/GenBank/DDBJ whole genome shotgun (WGS) entry which is preliminary data.</text>
</comment>
<evidence type="ECO:0000256" key="1">
    <source>
        <dbReference type="ARBA" id="ARBA00004414"/>
    </source>
</evidence>
<keyword evidence="7 8" id="KW-0472">Membrane</keyword>
<keyword evidence="8" id="KW-1133">Transmembrane helix</keyword>
<keyword evidence="6" id="KW-0862">Zinc</keyword>
<dbReference type="Proteomes" id="UP000037069">
    <property type="component" value="Unassembled WGS sequence"/>
</dbReference>
<dbReference type="GO" id="GO:0005765">
    <property type="term" value="C:lysosomal membrane"/>
    <property type="evidence" value="ECO:0007669"/>
    <property type="project" value="UniProtKB-SubCell"/>
</dbReference>
<evidence type="ECO:0000256" key="8">
    <source>
        <dbReference type="SAM" id="Phobius"/>
    </source>
</evidence>
<gene>
    <name evidence="10" type="ORF">FF38_07245</name>
</gene>
<evidence type="ECO:0000313" key="10">
    <source>
        <dbReference type="EMBL" id="KNC27330.1"/>
    </source>
</evidence>
<evidence type="ECO:0000256" key="3">
    <source>
        <dbReference type="ARBA" id="ARBA00004630"/>
    </source>
</evidence>
<evidence type="ECO:0000313" key="11">
    <source>
        <dbReference type="Proteomes" id="UP000037069"/>
    </source>
</evidence>
<evidence type="ECO:0000256" key="4">
    <source>
        <dbReference type="ARBA" id="ARBA00005975"/>
    </source>
</evidence>
<reference evidence="10 11" key="1">
    <citation type="journal article" date="2015" name="Nat. Commun.">
        <title>Lucilia cuprina genome unlocks parasitic fly biology to underpin future interventions.</title>
        <authorList>
            <person name="Anstead C.A."/>
            <person name="Korhonen P.K."/>
            <person name="Young N.D."/>
            <person name="Hall R.S."/>
            <person name="Jex A.R."/>
            <person name="Murali S.C."/>
            <person name="Hughes D.S."/>
            <person name="Lee S.F."/>
            <person name="Perry T."/>
            <person name="Stroehlein A.J."/>
            <person name="Ansell B.R."/>
            <person name="Breugelmans B."/>
            <person name="Hofmann A."/>
            <person name="Qu J."/>
            <person name="Dugan S."/>
            <person name="Lee S.L."/>
            <person name="Chao H."/>
            <person name="Dinh H."/>
            <person name="Han Y."/>
            <person name="Doddapaneni H.V."/>
            <person name="Worley K.C."/>
            <person name="Muzny D.M."/>
            <person name="Ioannidis P."/>
            <person name="Waterhouse R.M."/>
            <person name="Zdobnov E.M."/>
            <person name="James P.J."/>
            <person name="Bagnall N.H."/>
            <person name="Kotze A.C."/>
            <person name="Gibbs R.A."/>
            <person name="Richards S."/>
            <person name="Batterham P."/>
            <person name="Gasser R.B."/>
        </authorList>
    </citation>
    <scope>NUCLEOTIDE SEQUENCE [LARGE SCALE GENOMIC DNA]</scope>
    <source>
        <strain evidence="10 11">LS</strain>
        <tissue evidence="10">Full body</tissue>
    </source>
</reference>
<feature type="transmembrane region" description="Helical" evidence="8">
    <location>
        <begin position="153"/>
        <end position="172"/>
    </location>
</feature>
<evidence type="ECO:0000256" key="2">
    <source>
        <dbReference type="ARBA" id="ARBA00004481"/>
    </source>
</evidence>
<evidence type="ECO:0000259" key="9">
    <source>
        <dbReference type="PROSITE" id="PS51837"/>
    </source>
</evidence>
<keyword evidence="5" id="KW-0479">Metal-binding</keyword>
<dbReference type="OrthoDB" id="5599753at2759"/>
<proteinExistence type="inferred from homology"/>
<dbReference type="PROSITE" id="PS51837">
    <property type="entry name" value="LITAF"/>
    <property type="match status" value="1"/>
</dbReference>
<dbReference type="Pfam" id="PF10601">
    <property type="entry name" value="zf-LITAF-like"/>
    <property type="match status" value="1"/>
</dbReference>
<dbReference type="PANTHER" id="PTHR23292:SF14">
    <property type="entry name" value="FI16615P1-RELATED"/>
    <property type="match status" value="1"/>
</dbReference>
<accession>A0A0L0C4V1</accession>
<dbReference type="SMART" id="SM00714">
    <property type="entry name" value="LITAF"/>
    <property type="match status" value="1"/>
</dbReference>
<keyword evidence="11" id="KW-1185">Reference proteome</keyword>
<protein>
    <recommendedName>
        <fullName evidence="9">LITAF domain-containing protein</fullName>
    </recommendedName>
</protein>
<dbReference type="GO" id="GO:0031902">
    <property type="term" value="C:late endosome membrane"/>
    <property type="evidence" value="ECO:0007669"/>
    <property type="project" value="UniProtKB-SubCell"/>
</dbReference>